<evidence type="ECO:0000313" key="2">
    <source>
        <dbReference type="Proteomes" id="UP000616724"/>
    </source>
</evidence>
<dbReference type="Proteomes" id="UP000616724">
    <property type="component" value="Unassembled WGS sequence"/>
</dbReference>
<protein>
    <submittedName>
        <fullName evidence="1">Uncharacterized protein</fullName>
    </submittedName>
</protein>
<gene>
    <name evidence="1" type="ORF">Plo01_75720</name>
</gene>
<dbReference type="EMBL" id="BOOH01000069">
    <property type="protein sequence ID" value="GIH81143.1"/>
    <property type="molecule type" value="Genomic_DNA"/>
</dbReference>
<name>A0A8J3RU16_9ACTN</name>
<comment type="caution">
    <text evidence="1">The sequence shown here is derived from an EMBL/GenBank/DDBJ whole genome shotgun (WGS) entry which is preliminary data.</text>
</comment>
<sequence>MESWDDGSLTIGLVCDEGFVCTPLRDTPDEHVDYALVVPRGVDVPGTGPLGSVRPSGAGCPLVFEPAADPGHKMMRVTLSWGGRIPKRVS</sequence>
<keyword evidence="2" id="KW-1185">Reference proteome</keyword>
<dbReference type="RefSeq" id="WP_203895546.1">
    <property type="nucleotide sequence ID" value="NZ_BOOH01000069.1"/>
</dbReference>
<reference evidence="1 2" key="1">
    <citation type="submission" date="2021-01" db="EMBL/GenBank/DDBJ databases">
        <title>Whole genome shotgun sequence of Planobispora longispora NBRC 13918.</title>
        <authorList>
            <person name="Komaki H."/>
            <person name="Tamura T."/>
        </authorList>
    </citation>
    <scope>NUCLEOTIDE SEQUENCE [LARGE SCALE GENOMIC DNA]</scope>
    <source>
        <strain evidence="1 2">NBRC 13918</strain>
    </source>
</reference>
<dbReference type="AlphaFoldDB" id="A0A8J3RU16"/>
<organism evidence="1 2">
    <name type="scientific">Planobispora longispora</name>
    <dbReference type="NCBI Taxonomy" id="28887"/>
    <lineage>
        <taxon>Bacteria</taxon>
        <taxon>Bacillati</taxon>
        <taxon>Actinomycetota</taxon>
        <taxon>Actinomycetes</taxon>
        <taxon>Streptosporangiales</taxon>
        <taxon>Streptosporangiaceae</taxon>
        <taxon>Planobispora</taxon>
    </lineage>
</organism>
<accession>A0A8J3RU16</accession>
<evidence type="ECO:0000313" key="1">
    <source>
        <dbReference type="EMBL" id="GIH81143.1"/>
    </source>
</evidence>
<proteinExistence type="predicted"/>